<dbReference type="SUPFAM" id="SSF48452">
    <property type="entry name" value="TPR-like"/>
    <property type="match status" value="1"/>
</dbReference>
<sequence length="385" mass="43287">MEPEHREALKLSEAGRFSDAEALLRDLIAKRRAGGKAHLQDHLLLGLSLFNAGRFEDTVAVFKEATKLFPEEPSVFENQGVTLIRLGRIQEAVQALEKSRSLGNRTPNLMDGLANCYGRLGRLAEARAEGAAALLAKDQQACKEGKAFPLPKEAPSLFDPTQPHRNIISFSLWGSDPRYTQGALRNALLTPDIYPGWTARFYVDDSVPETVTKQLTSLRAEVVQRPKPKVFYEGLLWRFEVASDPEVRRFLVRDADAVINTQERAAVDEWLSSGRYFHIMRDWISHTDLILAGLWGGVGGVLPPVTELLAAFRNFRAASPTFDQDLLRFMVWPTARLSCLIHDSHFDCLDSRPFPKVGRLPPGMHVGQDARARKIRKPRREDGRR</sequence>
<evidence type="ECO:0000313" key="3">
    <source>
        <dbReference type="EMBL" id="MBB3064065.1"/>
    </source>
</evidence>
<reference evidence="3 4" key="1">
    <citation type="submission" date="2020-08" db="EMBL/GenBank/DDBJ databases">
        <title>Genomic Encyclopedia of Type Strains, Phase III (KMG-III): the genomes of soil and plant-associated and newly described type strains.</title>
        <authorList>
            <person name="Whitman W."/>
        </authorList>
    </citation>
    <scope>NUCLEOTIDE SEQUENCE [LARGE SCALE GENOMIC DNA]</scope>
    <source>
        <strain evidence="3 4">CECT 8803</strain>
    </source>
</reference>
<dbReference type="Pfam" id="PF13432">
    <property type="entry name" value="TPR_16"/>
    <property type="match status" value="1"/>
</dbReference>
<organism evidence="3 4">
    <name type="scientific">Limibacillus halophilus</name>
    <dbReference type="NCBI Taxonomy" id="1579333"/>
    <lineage>
        <taxon>Bacteria</taxon>
        <taxon>Pseudomonadati</taxon>
        <taxon>Pseudomonadota</taxon>
        <taxon>Alphaproteobacteria</taxon>
        <taxon>Rhodospirillales</taxon>
        <taxon>Rhodovibrionaceae</taxon>
        <taxon>Limibacillus</taxon>
    </lineage>
</organism>
<keyword evidence="1" id="KW-0802">TPR repeat</keyword>
<dbReference type="RefSeq" id="WP_183414883.1">
    <property type="nucleotide sequence ID" value="NZ_JACHXA010000001.1"/>
</dbReference>
<dbReference type="InterPro" id="IPR019734">
    <property type="entry name" value="TPR_rpt"/>
</dbReference>
<accession>A0A839SST5</accession>
<name>A0A839SST5_9PROT</name>
<feature type="repeat" description="TPR" evidence="1">
    <location>
        <begin position="39"/>
        <end position="72"/>
    </location>
</feature>
<dbReference type="Gene3D" id="1.25.40.10">
    <property type="entry name" value="Tetratricopeptide repeat domain"/>
    <property type="match status" value="1"/>
</dbReference>
<dbReference type="EMBL" id="JACHXA010000001">
    <property type="protein sequence ID" value="MBB3064065.1"/>
    <property type="molecule type" value="Genomic_DNA"/>
</dbReference>
<feature type="region of interest" description="Disordered" evidence="2">
    <location>
        <begin position="360"/>
        <end position="385"/>
    </location>
</feature>
<dbReference type="PROSITE" id="PS50005">
    <property type="entry name" value="TPR"/>
    <property type="match status" value="1"/>
</dbReference>
<comment type="caution">
    <text evidence="3">The sequence shown here is derived from an EMBL/GenBank/DDBJ whole genome shotgun (WGS) entry which is preliminary data.</text>
</comment>
<evidence type="ECO:0000256" key="2">
    <source>
        <dbReference type="SAM" id="MobiDB-lite"/>
    </source>
</evidence>
<dbReference type="AlphaFoldDB" id="A0A839SST5"/>
<keyword evidence="4" id="KW-1185">Reference proteome</keyword>
<evidence type="ECO:0008006" key="5">
    <source>
        <dbReference type="Google" id="ProtNLM"/>
    </source>
</evidence>
<dbReference type="SMART" id="SM00028">
    <property type="entry name" value="TPR"/>
    <property type="match status" value="2"/>
</dbReference>
<dbReference type="Proteomes" id="UP000581135">
    <property type="component" value="Unassembled WGS sequence"/>
</dbReference>
<dbReference type="InterPro" id="IPR011990">
    <property type="entry name" value="TPR-like_helical_dom_sf"/>
</dbReference>
<evidence type="ECO:0000256" key="1">
    <source>
        <dbReference type="PROSITE-ProRule" id="PRU00339"/>
    </source>
</evidence>
<protein>
    <recommendedName>
        <fullName evidence="5">Tetratricopeptide repeat-containing protein</fullName>
    </recommendedName>
</protein>
<proteinExistence type="predicted"/>
<gene>
    <name evidence="3" type="ORF">FHR98_000330</name>
</gene>
<evidence type="ECO:0000313" key="4">
    <source>
        <dbReference type="Proteomes" id="UP000581135"/>
    </source>
</evidence>